<protein>
    <submittedName>
        <fullName evidence="2">Uncharacterized protein</fullName>
    </submittedName>
</protein>
<evidence type="ECO:0000313" key="2">
    <source>
        <dbReference type="EMBL" id="MBB5321460.1"/>
    </source>
</evidence>
<proteinExistence type="predicted"/>
<evidence type="ECO:0000256" key="1">
    <source>
        <dbReference type="SAM" id="Phobius"/>
    </source>
</evidence>
<reference evidence="2 3" key="1">
    <citation type="submission" date="2020-08" db="EMBL/GenBank/DDBJ databases">
        <title>Genomic Encyclopedia of Type Strains, Phase IV (KMG-IV): sequencing the most valuable type-strain genomes for metagenomic binning, comparative biology and taxonomic classification.</title>
        <authorList>
            <person name="Goeker M."/>
        </authorList>
    </citation>
    <scope>NUCLEOTIDE SEQUENCE [LARGE SCALE GENOMIC DNA]</scope>
    <source>
        <strain evidence="2 3">DSM 22359</strain>
    </source>
</reference>
<sequence length="30" mass="2994">MEQEVIEGLKIAVVATGLIALAGLSLLLGA</sequence>
<dbReference type="EMBL" id="JACHFE010000004">
    <property type="protein sequence ID" value="MBB5321460.1"/>
    <property type="molecule type" value="Genomic_DNA"/>
</dbReference>
<feature type="transmembrane region" description="Helical" evidence="1">
    <location>
        <begin position="12"/>
        <end position="29"/>
    </location>
</feature>
<keyword evidence="1" id="KW-1133">Transmembrane helix</keyword>
<dbReference type="Proteomes" id="UP000591735">
    <property type="component" value="Unassembled WGS sequence"/>
</dbReference>
<accession>A0A840UDK6</accession>
<dbReference type="AlphaFoldDB" id="A0A840UDK6"/>
<gene>
    <name evidence="2" type="ORF">HNR38_001949</name>
</gene>
<organism evidence="2 3">
    <name type="scientific">Marinobacter oulmenensis</name>
    <dbReference type="NCBI Taxonomy" id="643747"/>
    <lineage>
        <taxon>Bacteria</taxon>
        <taxon>Pseudomonadati</taxon>
        <taxon>Pseudomonadota</taxon>
        <taxon>Gammaproteobacteria</taxon>
        <taxon>Pseudomonadales</taxon>
        <taxon>Marinobacteraceae</taxon>
        <taxon>Marinobacter</taxon>
    </lineage>
</organism>
<keyword evidence="1" id="KW-0472">Membrane</keyword>
<name>A0A840UDK6_9GAMM</name>
<keyword evidence="1" id="KW-0812">Transmembrane</keyword>
<comment type="caution">
    <text evidence="2">The sequence shown here is derived from an EMBL/GenBank/DDBJ whole genome shotgun (WGS) entry which is preliminary data.</text>
</comment>
<keyword evidence="3" id="KW-1185">Reference proteome</keyword>
<evidence type="ECO:0000313" key="3">
    <source>
        <dbReference type="Proteomes" id="UP000591735"/>
    </source>
</evidence>